<sequence length="295" mass="31507">MTPAHDPRHAPAGILLHLAGPLQSWGTHSAFNERDTARFPTRSGIIGLLAACLGRRRGQPVDDLARLSLTTRTDRPGVLLRDLHTVGGGLLAKGTVTTAEGKKRPPAQGTLLSHRTYLADAAFTAALTGNDTALLHECAEAVQQPVWPPYLGRRSCPPEGPLLIGLLQDPLHHLVRLPLARTGAPLRQPAPDGTPPAEQSRGESVDFHSDAPLHHLPIPPSGGDPDHLDGSTPIGEVTDDPLDLSPRRRTYRARPVYRRTVHLPDTPRGGLGADYLTALHTYLNSTASELQGGAA</sequence>
<feature type="region of interest" description="Disordered" evidence="2">
    <location>
        <begin position="182"/>
        <end position="245"/>
    </location>
</feature>
<dbReference type="Pfam" id="PF09704">
    <property type="entry name" value="Cas_Cas5d"/>
    <property type="match status" value="1"/>
</dbReference>
<dbReference type="EMBL" id="CP026652">
    <property type="protein sequence ID" value="AVH54574.1"/>
    <property type="molecule type" value="Genomic_DNA"/>
</dbReference>
<dbReference type="Proteomes" id="UP000238413">
    <property type="component" value="Chromosome"/>
</dbReference>
<evidence type="ECO:0000256" key="1">
    <source>
        <dbReference type="ARBA" id="ARBA00023118"/>
    </source>
</evidence>
<evidence type="ECO:0000313" key="3">
    <source>
        <dbReference type="EMBL" id="AVH54574.1"/>
    </source>
</evidence>
<dbReference type="RefSeq" id="WP_099506368.1">
    <property type="nucleotide sequence ID" value="NZ_CP026652.1"/>
</dbReference>
<protein>
    <submittedName>
        <fullName evidence="3">Type I-E CRISPR-associated protein Cas5/CasD</fullName>
    </submittedName>
</protein>
<dbReference type="InterPro" id="IPR021124">
    <property type="entry name" value="CRISPR-assoc_prot_Cas5"/>
</dbReference>
<organism evidence="3 4">
    <name type="scientific">Streptomyces dengpaensis</name>
    <dbReference type="NCBI Taxonomy" id="2049881"/>
    <lineage>
        <taxon>Bacteria</taxon>
        <taxon>Bacillati</taxon>
        <taxon>Actinomycetota</taxon>
        <taxon>Actinomycetes</taxon>
        <taxon>Kitasatosporales</taxon>
        <taxon>Streptomycetaceae</taxon>
        <taxon>Streptomyces</taxon>
    </lineage>
</organism>
<evidence type="ECO:0000313" key="4">
    <source>
        <dbReference type="Proteomes" id="UP000238413"/>
    </source>
</evidence>
<dbReference type="InterPro" id="IPR013422">
    <property type="entry name" value="CRISPR-assoc_prot_Cas5_N"/>
</dbReference>
<reference evidence="3 4" key="1">
    <citation type="submission" date="2018-02" db="EMBL/GenBank/DDBJ databases">
        <title>Complete genome sequence of Streptomyces dengpaensis, the producer of angucyclines.</title>
        <authorList>
            <person name="Yumei L."/>
        </authorList>
    </citation>
    <scope>NUCLEOTIDE SEQUENCE [LARGE SCALE GENOMIC DNA]</scope>
    <source>
        <strain evidence="3 4">XZHG99</strain>
    </source>
</reference>
<feature type="compositionally biased region" description="Basic and acidic residues" evidence="2">
    <location>
        <begin position="200"/>
        <end position="213"/>
    </location>
</feature>
<keyword evidence="4" id="KW-1185">Reference proteome</keyword>
<gene>
    <name evidence="3" type="primary">cas5e</name>
    <name evidence="3" type="ORF">C4B68_00545</name>
</gene>
<dbReference type="InterPro" id="IPR010147">
    <property type="entry name" value="CRISPR-assoc_prot_CasD"/>
</dbReference>
<evidence type="ECO:0000256" key="2">
    <source>
        <dbReference type="SAM" id="MobiDB-lite"/>
    </source>
</evidence>
<dbReference type="NCBIfam" id="TIGR01868">
    <property type="entry name" value="casD_Cas5e"/>
    <property type="match status" value="1"/>
</dbReference>
<keyword evidence="1" id="KW-0051">Antiviral defense</keyword>
<name>A0ABM6SKB9_9ACTN</name>
<dbReference type="Gene3D" id="3.30.70.2660">
    <property type="match status" value="1"/>
</dbReference>
<accession>A0ABM6SKB9</accession>
<dbReference type="NCBIfam" id="TIGR02593">
    <property type="entry name" value="CRISPR_cas5"/>
    <property type="match status" value="1"/>
</dbReference>
<proteinExistence type="predicted"/>
<dbReference type="CDD" id="cd09756">
    <property type="entry name" value="Cas5_I-E"/>
    <property type="match status" value="1"/>
</dbReference>